<dbReference type="InterPro" id="IPR013154">
    <property type="entry name" value="ADH-like_N"/>
</dbReference>
<feature type="domain" description="Enoyl reductase (ER)" evidence="1">
    <location>
        <begin position="16"/>
        <end position="346"/>
    </location>
</feature>
<dbReference type="SMART" id="SM00829">
    <property type="entry name" value="PKS_ER"/>
    <property type="match status" value="1"/>
</dbReference>
<evidence type="ECO:0000313" key="2">
    <source>
        <dbReference type="EMBL" id="KAF9529114.1"/>
    </source>
</evidence>
<dbReference type="Gene3D" id="3.40.50.720">
    <property type="entry name" value="NAD(P)-binding Rossmann-like Domain"/>
    <property type="match status" value="1"/>
</dbReference>
<reference evidence="2" key="1">
    <citation type="submission" date="2020-11" db="EMBL/GenBank/DDBJ databases">
        <authorList>
            <consortium name="DOE Joint Genome Institute"/>
            <person name="Ahrendt S."/>
            <person name="Riley R."/>
            <person name="Andreopoulos W."/>
            <person name="Labutti K."/>
            <person name="Pangilinan J."/>
            <person name="Ruiz-Duenas F.J."/>
            <person name="Barrasa J.M."/>
            <person name="Sanchez-Garcia M."/>
            <person name="Camarero S."/>
            <person name="Miyauchi S."/>
            <person name="Serrano A."/>
            <person name="Linde D."/>
            <person name="Babiker R."/>
            <person name="Drula E."/>
            <person name="Ayuso-Fernandez I."/>
            <person name="Pacheco R."/>
            <person name="Padilla G."/>
            <person name="Ferreira P."/>
            <person name="Barriuso J."/>
            <person name="Kellner H."/>
            <person name="Castanera R."/>
            <person name="Alfaro M."/>
            <person name="Ramirez L."/>
            <person name="Pisabarro A.G."/>
            <person name="Kuo A."/>
            <person name="Tritt A."/>
            <person name="Lipzen A."/>
            <person name="He G."/>
            <person name="Yan M."/>
            <person name="Ng V."/>
            <person name="Cullen D."/>
            <person name="Martin F."/>
            <person name="Rosso M.-N."/>
            <person name="Henrissat B."/>
            <person name="Hibbett D."/>
            <person name="Martinez A.T."/>
            <person name="Grigoriev I.V."/>
        </authorList>
    </citation>
    <scope>NUCLEOTIDE SEQUENCE</scope>
    <source>
        <strain evidence="2">CBS 506.95</strain>
    </source>
</reference>
<proteinExistence type="predicted"/>
<name>A0A9P6JQU9_9AGAR</name>
<dbReference type="InterPro" id="IPR013149">
    <property type="entry name" value="ADH-like_C"/>
</dbReference>
<dbReference type="EMBL" id="MU157848">
    <property type="protein sequence ID" value="KAF9529114.1"/>
    <property type="molecule type" value="Genomic_DNA"/>
</dbReference>
<dbReference type="Proteomes" id="UP000807306">
    <property type="component" value="Unassembled WGS sequence"/>
</dbReference>
<evidence type="ECO:0000313" key="3">
    <source>
        <dbReference type="Proteomes" id="UP000807306"/>
    </source>
</evidence>
<dbReference type="InterPro" id="IPR036291">
    <property type="entry name" value="NAD(P)-bd_dom_sf"/>
</dbReference>
<comment type="caution">
    <text evidence="2">The sequence shown here is derived from an EMBL/GenBank/DDBJ whole genome shotgun (WGS) entry which is preliminary data.</text>
</comment>
<dbReference type="SUPFAM" id="SSF50129">
    <property type="entry name" value="GroES-like"/>
    <property type="match status" value="1"/>
</dbReference>
<evidence type="ECO:0000259" key="1">
    <source>
        <dbReference type="SMART" id="SM00829"/>
    </source>
</evidence>
<keyword evidence="3" id="KW-1185">Reference proteome</keyword>
<organism evidence="2 3">
    <name type="scientific">Crepidotus variabilis</name>
    <dbReference type="NCBI Taxonomy" id="179855"/>
    <lineage>
        <taxon>Eukaryota</taxon>
        <taxon>Fungi</taxon>
        <taxon>Dikarya</taxon>
        <taxon>Basidiomycota</taxon>
        <taxon>Agaricomycotina</taxon>
        <taxon>Agaricomycetes</taxon>
        <taxon>Agaricomycetidae</taxon>
        <taxon>Agaricales</taxon>
        <taxon>Agaricineae</taxon>
        <taxon>Crepidotaceae</taxon>
        <taxon>Crepidotus</taxon>
    </lineage>
</organism>
<dbReference type="CDD" id="cd08276">
    <property type="entry name" value="MDR7"/>
    <property type="match status" value="1"/>
</dbReference>
<dbReference type="InterPro" id="IPR020843">
    <property type="entry name" value="ER"/>
</dbReference>
<dbReference type="InterPro" id="IPR052711">
    <property type="entry name" value="Zinc_ADH-like"/>
</dbReference>
<sequence>MFVPQKSRGYHLAKPGSFDNLIVKESDVPQPRGNEVLVKIRAVSLQSRDIAIILGFYPIGQPDMVPCSDMAGDIIAIGEDVKQWKIGDRVSSNFFTRHIYGDTDQQILQSALGGQAEGVLIEYRAFPAESLVAIPQHLNYVEASTLPCAGLTAYVALHGPIPVKPGDIVLVLGTGGVSIFALKIALASGATVIGTSSSPDKLKVLEKLGAKHTINYKESPSWEKEVLKLTNNRGVDHVIEVGGAGTIAKSSLAARIGGSIHAIGFLAQEDSEVGKDSITFPTFTRKVLHVNGIYAGSVAQFKDFNRFLSAFPEATRPYVDRVFSFEKSPEAFAYLASQKHIGKVVVEIT</sequence>
<accession>A0A9P6JQU9</accession>
<dbReference type="Pfam" id="PF08240">
    <property type="entry name" value="ADH_N"/>
    <property type="match status" value="1"/>
</dbReference>
<dbReference type="AlphaFoldDB" id="A0A9P6JQU9"/>
<dbReference type="GO" id="GO:0016491">
    <property type="term" value="F:oxidoreductase activity"/>
    <property type="evidence" value="ECO:0007669"/>
    <property type="project" value="InterPro"/>
</dbReference>
<dbReference type="InterPro" id="IPR011032">
    <property type="entry name" value="GroES-like_sf"/>
</dbReference>
<dbReference type="PANTHER" id="PTHR45033">
    <property type="match status" value="1"/>
</dbReference>
<dbReference type="OrthoDB" id="9930022at2759"/>
<protein>
    <recommendedName>
        <fullName evidence="1">Enoyl reductase (ER) domain-containing protein</fullName>
    </recommendedName>
</protein>
<gene>
    <name evidence="2" type="ORF">CPB83DRAFT_853253</name>
</gene>
<dbReference type="Pfam" id="PF00107">
    <property type="entry name" value="ADH_zinc_N"/>
    <property type="match status" value="1"/>
</dbReference>
<dbReference type="SUPFAM" id="SSF51735">
    <property type="entry name" value="NAD(P)-binding Rossmann-fold domains"/>
    <property type="match status" value="1"/>
</dbReference>
<dbReference type="Gene3D" id="3.90.180.10">
    <property type="entry name" value="Medium-chain alcohol dehydrogenases, catalytic domain"/>
    <property type="match status" value="1"/>
</dbReference>
<dbReference type="PANTHER" id="PTHR45033:SF2">
    <property type="entry name" value="ZINC-TYPE ALCOHOL DEHYDROGENASE-LIKE PROTEIN C1773.06C"/>
    <property type="match status" value="1"/>
</dbReference>